<evidence type="ECO:0000313" key="2">
    <source>
        <dbReference type="EMBL" id="MEQ2380246.1"/>
    </source>
</evidence>
<dbReference type="InterPro" id="IPR052942">
    <property type="entry name" value="LPS_cholinephosphotransferase"/>
</dbReference>
<dbReference type="InterPro" id="IPR007074">
    <property type="entry name" value="LicD/FKTN/FKRP_NTP_transf"/>
</dbReference>
<protein>
    <submittedName>
        <fullName evidence="2">LicD family protein</fullName>
    </submittedName>
</protein>
<evidence type="ECO:0000313" key="3">
    <source>
        <dbReference type="Proteomes" id="UP001442364"/>
    </source>
</evidence>
<sequence>MCSINSDFLKEEYRNGYLITDKMKKVWAVELDLLSELDRVCKKYNIKYYAAFGTLLGAIRDKGFIPWDDDIDVWLLRDEYERLKQVAPKEFTGKYYYQDWYNSCGRTWIFSKLRNSETTAIEYPDKGPEFNQGIFIDIFPIDEWDDEVHTNKAFKIVQRELFNCINNPTQVLRGILNGEQYAIDIDTTVELCNDYIKAQQLFEQLTLQNYGTSDIVGYYYDQMRMNNKKYPKSCFDETLYVPFENTVIPVPAGYDIILRKYYGNYMVPVHEKNNHEDRIIFDTDRCYKEYVM</sequence>
<name>A0ABV1BWY6_9FIRM</name>
<feature type="domain" description="LicD/FKTN/FKRP nucleotidyltransferase" evidence="1">
    <location>
        <begin position="41"/>
        <end position="263"/>
    </location>
</feature>
<reference evidence="2 3" key="1">
    <citation type="submission" date="2024-03" db="EMBL/GenBank/DDBJ databases">
        <title>Human intestinal bacterial collection.</title>
        <authorList>
            <person name="Pauvert C."/>
            <person name="Hitch T.C.A."/>
            <person name="Clavel T."/>
        </authorList>
    </citation>
    <scope>NUCLEOTIDE SEQUENCE [LARGE SCALE GENOMIC DNA]</scope>
    <source>
        <strain evidence="2 3">CLA-AA-H255</strain>
    </source>
</reference>
<proteinExistence type="predicted"/>
<dbReference type="PANTHER" id="PTHR43404:SF2">
    <property type="entry name" value="LIPOPOLYSACCHARIDE CHOLINEPHOSPHOTRANSFERASE LICD"/>
    <property type="match status" value="1"/>
</dbReference>
<comment type="caution">
    <text evidence="2">The sequence shown here is derived from an EMBL/GenBank/DDBJ whole genome shotgun (WGS) entry which is preliminary data.</text>
</comment>
<evidence type="ECO:0000259" key="1">
    <source>
        <dbReference type="Pfam" id="PF04991"/>
    </source>
</evidence>
<dbReference type="PANTHER" id="PTHR43404">
    <property type="entry name" value="LIPOPOLYSACCHARIDE CHOLINEPHOSPHOTRANSFERASE LICD"/>
    <property type="match status" value="1"/>
</dbReference>
<gene>
    <name evidence="2" type="ORF">WMO14_10175</name>
</gene>
<keyword evidence="3" id="KW-1185">Reference proteome</keyword>
<dbReference type="Pfam" id="PF04991">
    <property type="entry name" value="LicD"/>
    <property type="match status" value="1"/>
</dbReference>
<accession>A0ABV1BWY6</accession>
<dbReference type="Proteomes" id="UP001442364">
    <property type="component" value="Unassembled WGS sequence"/>
</dbReference>
<dbReference type="EMBL" id="JBBMER010000007">
    <property type="protein sequence ID" value="MEQ2380246.1"/>
    <property type="molecule type" value="Genomic_DNA"/>
</dbReference>
<organism evidence="2 3">
    <name type="scientific">[Lactobacillus] rogosae</name>
    <dbReference type="NCBI Taxonomy" id="706562"/>
    <lineage>
        <taxon>Bacteria</taxon>
        <taxon>Bacillati</taxon>
        <taxon>Bacillota</taxon>
        <taxon>Clostridia</taxon>
        <taxon>Lachnospirales</taxon>
        <taxon>Lachnospiraceae</taxon>
        <taxon>Lachnospira</taxon>
    </lineage>
</organism>
<dbReference type="RefSeq" id="WP_349153771.1">
    <property type="nucleotide sequence ID" value="NZ_DAWDIQ010000003.1"/>
</dbReference>